<keyword evidence="6 9" id="KW-0067">ATP-binding</keyword>
<comment type="caution">
    <text evidence="13">The sequence shown here is derived from an EMBL/GenBank/DDBJ whole genome shotgun (WGS) entry which is preliminary data.</text>
</comment>
<dbReference type="PROSITE" id="PS50011">
    <property type="entry name" value="PROTEIN_KINASE_DOM"/>
    <property type="match status" value="1"/>
</dbReference>
<dbReference type="Gene3D" id="1.10.510.10">
    <property type="entry name" value="Transferase(Phosphotransferase) domain 1"/>
    <property type="match status" value="1"/>
</dbReference>
<evidence type="ECO:0000256" key="7">
    <source>
        <dbReference type="ARBA" id="ARBA00047899"/>
    </source>
</evidence>
<keyword evidence="3" id="KW-0808">Transferase</keyword>
<dbReference type="GeneID" id="89926893"/>
<keyword evidence="14" id="KW-1185">Reference proteome</keyword>
<dbReference type="RefSeq" id="XP_064658921.1">
    <property type="nucleotide sequence ID" value="XM_064802796.1"/>
</dbReference>
<comment type="catalytic activity">
    <reaction evidence="7">
        <text>L-threonyl-[protein] + ATP = O-phospho-L-threonyl-[protein] + ADP + H(+)</text>
        <dbReference type="Rhea" id="RHEA:46608"/>
        <dbReference type="Rhea" id="RHEA-COMP:11060"/>
        <dbReference type="Rhea" id="RHEA-COMP:11605"/>
        <dbReference type="ChEBI" id="CHEBI:15378"/>
        <dbReference type="ChEBI" id="CHEBI:30013"/>
        <dbReference type="ChEBI" id="CHEBI:30616"/>
        <dbReference type="ChEBI" id="CHEBI:61977"/>
        <dbReference type="ChEBI" id="CHEBI:456216"/>
        <dbReference type="EC" id="2.7.11.1"/>
    </reaction>
</comment>
<keyword evidence="2 10" id="KW-0723">Serine/threonine-protein kinase</keyword>
<feature type="region of interest" description="Disordered" evidence="11">
    <location>
        <begin position="27"/>
        <end position="50"/>
    </location>
</feature>
<keyword evidence="5" id="KW-0418">Kinase</keyword>
<dbReference type="GO" id="GO:0005524">
    <property type="term" value="F:ATP binding"/>
    <property type="evidence" value="ECO:0007669"/>
    <property type="project" value="UniProtKB-UniRule"/>
</dbReference>
<evidence type="ECO:0000313" key="14">
    <source>
        <dbReference type="Proteomes" id="UP001337655"/>
    </source>
</evidence>
<evidence type="ECO:0000256" key="9">
    <source>
        <dbReference type="PROSITE-ProRule" id="PRU10141"/>
    </source>
</evidence>
<organism evidence="13 14">
    <name type="scientific">Saxophila tyrrhenica</name>
    <dbReference type="NCBI Taxonomy" id="1690608"/>
    <lineage>
        <taxon>Eukaryota</taxon>
        <taxon>Fungi</taxon>
        <taxon>Dikarya</taxon>
        <taxon>Ascomycota</taxon>
        <taxon>Pezizomycotina</taxon>
        <taxon>Dothideomycetes</taxon>
        <taxon>Dothideomycetidae</taxon>
        <taxon>Mycosphaerellales</taxon>
        <taxon>Extremaceae</taxon>
        <taxon>Saxophila</taxon>
    </lineage>
</organism>
<evidence type="ECO:0000313" key="13">
    <source>
        <dbReference type="EMBL" id="KAK5169575.1"/>
    </source>
</evidence>
<dbReference type="PANTHER" id="PTHR47634">
    <property type="entry name" value="PROTEIN KINASE DOMAIN-CONTAINING PROTEIN-RELATED"/>
    <property type="match status" value="1"/>
</dbReference>
<dbReference type="PANTHER" id="PTHR47634:SF9">
    <property type="entry name" value="PROTEIN KINASE DOMAIN-CONTAINING PROTEIN-RELATED"/>
    <property type="match status" value="1"/>
</dbReference>
<evidence type="ECO:0000256" key="10">
    <source>
        <dbReference type="RuleBase" id="RU000304"/>
    </source>
</evidence>
<evidence type="ECO:0000256" key="1">
    <source>
        <dbReference type="ARBA" id="ARBA00012513"/>
    </source>
</evidence>
<dbReference type="AlphaFoldDB" id="A0AAV9P9H0"/>
<sequence length="425" mass="48383">MSFLRLGRNGTLVERKAAVLRHNTTGAVRPSPRQFATKASPMASHEPFEEETLPGYEAEEFYPVHIGEKLNARYEVLGKLGYGASATAWLCRDLKAKERVAIKIYDKMSSQHANREQEAYDLLTKVTRDGPLHHHVRQLLDSFRVTRSDAADPHLCLVHQPLHTSLYSFQRFGGVARPLPESLAKSIIRYILEALDFLHTDAGITHCDIKLSNLMLQIEDMSVLDDFERAEQEAPCARKVVGDTRTIYATRRFQNAKGHAYGPPILCDLGEARIGSSHQYEEIQPEVYKAPEILMQLDRWDHSVDIWNLACVVWDMIEVDHLFDGYDDEGYHNNGVHMREMVNLLGRPPRDFLSRSPHTWRLFDQEGNWKGRTPLAPVSLEARIQSLSGDSKTGFADFLSSMLCWLPDDRKTAGALLRHPWLEEA</sequence>
<dbReference type="PROSITE" id="PS00108">
    <property type="entry name" value="PROTEIN_KINASE_ST"/>
    <property type="match status" value="1"/>
</dbReference>
<evidence type="ECO:0000256" key="3">
    <source>
        <dbReference type="ARBA" id="ARBA00022679"/>
    </source>
</evidence>
<dbReference type="SMART" id="SM00220">
    <property type="entry name" value="S_TKc"/>
    <property type="match status" value="1"/>
</dbReference>
<dbReference type="EMBL" id="JAVRRT010000008">
    <property type="protein sequence ID" value="KAK5169575.1"/>
    <property type="molecule type" value="Genomic_DNA"/>
</dbReference>
<dbReference type="InterPro" id="IPR008271">
    <property type="entry name" value="Ser/Thr_kinase_AS"/>
</dbReference>
<evidence type="ECO:0000256" key="5">
    <source>
        <dbReference type="ARBA" id="ARBA00022777"/>
    </source>
</evidence>
<dbReference type="SUPFAM" id="SSF56112">
    <property type="entry name" value="Protein kinase-like (PK-like)"/>
    <property type="match status" value="1"/>
</dbReference>
<dbReference type="GO" id="GO:0000245">
    <property type="term" value="P:spliceosomal complex assembly"/>
    <property type="evidence" value="ECO:0007669"/>
    <property type="project" value="TreeGrafter"/>
</dbReference>
<gene>
    <name evidence="13" type="ORF">LTR77_005552</name>
</gene>
<dbReference type="GO" id="GO:0050684">
    <property type="term" value="P:regulation of mRNA processing"/>
    <property type="evidence" value="ECO:0007669"/>
    <property type="project" value="TreeGrafter"/>
</dbReference>
<evidence type="ECO:0000256" key="6">
    <source>
        <dbReference type="ARBA" id="ARBA00022840"/>
    </source>
</evidence>
<feature type="domain" description="Protein kinase" evidence="12">
    <location>
        <begin position="74"/>
        <end position="422"/>
    </location>
</feature>
<dbReference type="InterPro" id="IPR051334">
    <property type="entry name" value="SRPK"/>
</dbReference>
<name>A0AAV9P9H0_9PEZI</name>
<dbReference type="GO" id="GO:0004674">
    <property type="term" value="F:protein serine/threonine kinase activity"/>
    <property type="evidence" value="ECO:0007669"/>
    <property type="project" value="UniProtKB-KW"/>
</dbReference>
<proteinExistence type="inferred from homology"/>
<evidence type="ECO:0000256" key="4">
    <source>
        <dbReference type="ARBA" id="ARBA00022741"/>
    </source>
</evidence>
<comment type="similarity">
    <text evidence="10">Belongs to the protein kinase superfamily.</text>
</comment>
<dbReference type="InterPro" id="IPR011009">
    <property type="entry name" value="Kinase-like_dom_sf"/>
</dbReference>
<dbReference type="InterPro" id="IPR000719">
    <property type="entry name" value="Prot_kinase_dom"/>
</dbReference>
<evidence type="ECO:0000256" key="11">
    <source>
        <dbReference type="SAM" id="MobiDB-lite"/>
    </source>
</evidence>
<keyword evidence="4 9" id="KW-0547">Nucleotide-binding</keyword>
<reference evidence="13 14" key="1">
    <citation type="submission" date="2023-08" db="EMBL/GenBank/DDBJ databases">
        <title>Black Yeasts Isolated from many extreme environments.</title>
        <authorList>
            <person name="Coleine C."/>
            <person name="Stajich J.E."/>
            <person name="Selbmann L."/>
        </authorList>
    </citation>
    <scope>NUCLEOTIDE SEQUENCE [LARGE SCALE GENOMIC DNA]</scope>
    <source>
        <strain evidence="13 14">CCFEE 5935</strain>
    </source>
</reference>
<evidence type="ECO:0000256" key="8">
    <source>
        <dbReference type="ARBA" id="ARBA00048679"/>
    </source>
</evidence>
<dbReference type="EC" id="2.7.11.1" evidence="1"/>
<comment type="catalytic activity">
    <reaction evidence="8">
        <text>L-seryl-[protein] + ATP = O-phospho-L-seryl-[protein] + ADP + H(+)</text>
        <dbReference type="Rhea" id="RHEA:17989"/>
        <dbReference type="Rhea" id="RHEA-COMP:9863"/>
        <dbReference type="Rhea" id="RHEA-COMP:11604"/>
        <dbReference type="ChEBI" id="CHEBI:15378"/>
        <dbReference type="ChEBI" id="CHEBI:29999"/>
        <dbReference type="ChEBI" id="CHEBI:30616"/>
        <dbReference type="ChEBI" id="CHEBI:83421"/>
        <dbReference type="ChEBI" id="CHEBI:456216"/>
        <dbReference type="EC" id="2.7.11.1"/>
    </reaction>
</comment>
<dbReference type="Proteomes" id="UP001337655">
    <property type="component" value="Unassembled WGS sequence"/>
</dbReference>
<protein>
    <recommendedName>
        <fullName evidence="1">non-specific serine/threonine protein kinase</fullName>
        <ecNumber evidence="1">2.7.11.1</ecNumber>
    </recommendedName>
</protein>
<evidence type="ECO:0000256" key="2">
    <source>
        <dbReference type="ARBA" id="ARBA00022527"/>
    </source>
</evidence>
<dbReference type="InterPro" id="IPR017441">
    <property type="entry name" value="Protein_kinase_ATP_BS"/>
</dbReference>
<evidence type="ECO:0000259" key="12">
    <source>
        <dbReference type="PROSITE" id="PS50011"/>
    </source>
</evidence>
<accession>A0AAV9P9H0</accession>
<dbReference type="Pfam" id="PF00069">
    <property type="entry name" value="Pkinase"/>
    <property type="match status" value="1"/>
</dbReference>
<dbReference type="Gene3D" id="3.30.200.20">
    <property type="entry name" value="Phosphorylase Kinase, domain 1"/>
    <property type="match status" value="1"/>
</dbReference>
<dbReference type="PROSITE" id="PS00107">
    <property type="entry name" value="PROTEIN_KINASE_ATP"/>
    <property type="match status" value="1"/>
</dbReference>
<feature type="binding site" evidence="9">
    <location>
        <position position="103"/>
    </location>
    <ligand>
        <name>ATP</name>
        <dbReference type="ChEBI" id="CHEBI:30616"/>
    </ligand>
</feature>